<keyword evidence="1" id="KW-0472">Membrane</keyword>
<evidence type="ECO:0000313" key="2">
    <source>
        <dbReference type="EMBL" id="RHN53546.1"/>
    </source>
</evidence>
<gene>
    <name evidence="2" type="ORF">MtrunA17_Chr5g0397001</name>
</gene>
<evidence type="ECO:0008006" key="3">
    <source>
        <dbReference type="Google" id="ProtNLM"/>
    </source>
</evidence>
<dbReference type="Gramene" id="rna28464">
    <property type="protein sequence ID" value="RHN53546.1"/>
    <property type="gene ID" value="gene28464"/>
</dbReference>
<dbReference type="AlphaFoldDB" id="A0A396HJU0"/>
<proteinExistence type="predicted"/>
<dbReference type="EMBL" id="PSQE01000005">
    <property type="protein sequence ID" value="RHN53546.1"/>
    <property type="molecule type" value="Genomic_DNA"/>
</dbReference>
<feature type="transmembrane region" description="Helical" evidence="1">
    <location>
        <begin position="20"/>
        <end position="37"/>
    </location>
</feature>
<keyword evidence="1" id="KW-1133">Transmembrane helix</keyword>
<name>A0A396HJU0_MEDTR</name>
<dbReference type="Proteomes" id="UP000265566">
    <property type="component" value="Chromosome 5"/>
</dbReference>
<protein>
    <recommendedName>
        <fullName evidence="3">Transmembrane protein</fullName>
    </recommendedName>
</protein>
<accession>A0A396HJU0</accession>
<evidence type="ECO:0000256" key="1">
    <source>
        <dbReference type="SAM" id="Phobius"/>
    </source>
</evidence>
<reference evidence="2" key="1">
    <citation type="journal article" date="2018" name="Nat. Plants">
        <title>Whole-genome landscape of Medicago truncatula symbiotic genes.</title>
        <authorList>
            <person name="Pecrix Y."/>
            <person name="Gamas P."/>
            <person name="Carrere S."/>
        </authorList>
    </citation>
    <scope>NUCLEOTIDE SEQUENCE</scope>
    <source>
        <tissue evidence="2">Leaves</tissue>
    </source>
</reference>
<organism evidence="2">
    <name type="scientific">Medicago truncatula</name>
    <name type="common">Barrel medic</name>
    <name type="synonym">Medicago tribuloides</name>
    <dbReference type="NCBI Taxonomy" id="3880"/>
    <lineage>
        <taxon>Eukaryota</taxon>
        <taxon>Viridiplantae</taxon>
        <taxon>Streptophyta</taxon>
        <taxon>Embryophyta</taxon>
        <taxon>Tracheophyta</taxon>
        <taxon>Spermatophyta</taxon>
        <taxon>Magnoliopsida</taxon>
        <taxon>eudicotyledons</taxon>
        <taxon>Gunneridae</taxon>
        <taxon>Pentapetalae</taxon>
        <taxon>rosids</taxon>
        <taxon>fabids</taxon>
        <taxon>Fabales</taxon>
        <taxon>Fabaceae</taxon>
        <taxon>Papilionoideae</taxon>
        <taxon>50 kb inversion clade</taxon>
        <taxon>NPAAA clade</taxon>
        <taxon>Hologalegina</taxon>
        <taxon>IRL clade</taxon>
        <taxon>Trifolieae</taxon>
        <taxon>Medicago</taxon>
    </lineage>
</organism>
<sequence>MHILIVMFIPRIVFQYVPNYFQYFNLVFFLRFLNLYDMKLKIDYRYM</sequence>
<keyword evidence="1" id="KW-0812">Transmembrane</keyword>
<comment type="caution">
    <text evidence="2">The sequence shown here is derived from an EMBL/GenBank/DDBJ whole genome shotgun (WGS) entry which is preliminary data.</text>
</comment>